<dbReference type="Proteomes" id="UP000001635">
    <property type="component" value="Chromosome"/>
</dbReference>
<evidence type="ECO:0000313" key="2">
    <source>
        <dbReference type="Proteomes" id="UP000001635"/>
    </source>
</evidence>
<keyword evidence="2" id="KW-1185">Reference proteome</keyword>
<reference evidence="2" key="1">
    <citation type="submission" date="2011-07" db="EMBL/GenBank/DDBJ databases">
        <title>The complete genome of Cyclobacterium marinum DSM 745.</title>
        <authorList>
            <person name="Lucas S."/>
            <person name="Han J."/>
            <person name="Lapidus A."/>
            <person name="Bruce D."/>
            <person name="Goodwin L."/>
            <person name="Pitluck S."/>
            <person name="Peters L."/>
            <person name="Kyrpides N."/>
            <person name="Mavromatis K."/>
            <person name="Ivanova N."/>
            <person name="Ovchinnikova G."/>
            <person name="Chertkov O."/>
            <person name="Detter J.C."/>
            <person name="Tapia R."/>
            <person name="Han C."/>
            <person name="Land M."/>
            <person name="Hauser L."/>
            <person name="Markowitz V."/>
            <person name="Cheng J.-F."/>
            <person name="Hugenholtz P."/>
            <person name="Woyke T."/>
            <person name="Wu D."/>
            <person name="Tindall B."/>
            <person name="Schuetze A."/>
            <person name="Brambilla E."/>
            <person name="Klenk H.-P."/>
            <person name="Eisen J.A."/>
        </authorList>
    </citation>
    <scope>NUCLEOTIDE SEQUENCE [LARGE SCALE GENOMIC DNA]</scope>
    <source>
        <strain evidence="2">ATCC 25205 / DSM 745 / LMG 13164 / NCIMB 1802</strain>
    </source>
</reference>
<dbReference type="AlphaFoldDB" id="G0IUQ3"/>
<accession>G0IUQ3</accession>
<protein>
    <submittedName>
        <fullName evidence="1">Uncharacterized protein</fullName>
    </submittedName>
</protein>
<dbReference type="KEGG" id="cmr:Cycma_1691"/>
<dbReference type="HOGENOM" id="CLU_2315609_0_0_10"/>
<sequence length="99" mass="11103">MFLFKSFFNNIFNCVTRTSSSIDYTGGLKASADDLEVSGNVKVAYKTGVELESALGLDKCFTIKNNVNTIDQGIGYYGNTNYPVYQLNRIRAYFTLEEN</sequence>
<proteinExistence type="predicted"/>
<organism evidence="1 2">
    <name type="scientific">Cyclobacterium marinum (strain ATCC 25205 / DSM 745 / LMG 13164 / NCIMB 1802)</name>
    <name type="common">Flectobacillus marinus</name>
    <dbReference type="NCBI Taxonomy" id="880070"/>
    <lineage>
        <taxon>Bacteria</taxon>
        <taxon>Pseudomonadati</taxon>
        <taxon>Bacteroidota</taxon>
        <taxon>Cytophagia</taxon>
        <taxon>Cytophagales</taxon>
        <taxon>Cyclobacteriaceae</taxon>
        <taxon>Cyclobacterium</taxon>
    </lineage>
</organism>
<name>G0IUQ3_CYCMS</name>
<evidence type="ECO:0000313" key="1">
    <source>
        <dbReference type="EMBL" id="AEL25445.1"/>
    </source>
</evidence>
<gene>
    <name evidence="1" type="ordered locus">Cycma_1691</name>
</gene>
<dbReference type="EMBL" id="CP002955">
    <property type="protein sequence ID" value="AEL25445.1"/>
    <property type="molecule type" value="Genomic_DNA"/>
</dbReference>